<evidence type="ECO:0000256" key="3">
    <source>
        <dbReference type="ARBA" id="ARBA00022448"/>
    </source>
</evidence>
<protein>
    <submittedName>
        <fullName evidence="9">Sodium:proton exchanger</fullName>
    </submittedName>
</protein>
<dbReference type="GO" id="GO:1902600">
    <property type="term" value="P:proton transmembrane transport"/>
    <property type="evidence" value="ECO:0007669"/>
    <property type="project" value="InterPro"/>
</dbReference>
<dbReference type="PANTHER" id="PTHR42751:SF6">
    <property type="entry name" value="CONSERVED INTEGRAL MEMBRANE TRANSPORT PROTEIN-RELATED"/>
    <property type="match status" value="1"/>
</dbReference>
<evidence type="ECO:0000256" key="2">
    <source>
        <dbReference type="ARBA" id="ARBA00005551"/>
    </source>
</evidence>
<keyword evidence="3" id="KW-0813">Transport</keyword>
<dbReference type="AlphaFoldDB" id="A0AAC9WME8"/>
<organism evidence="9 10">
    <name type="scientific">Staphylococcus lutrae</name>
    <dbReference type="NCBI Taxonomy" id="155085"/>
    <lineage>
        <taxon>Bacteria</taxon>
        <taxon>Bacillati</taxon>
        <taxon>Bacillota</taxon>
        <taxon>Bacilli</taxon>
        <taxon>Bacillales</taxon>
        <taxon>Staphylococcaceae</taxon>
        <taxon>Staphylococcus</taxon>
    </lineage>
</organism>
<feature type="transmembrane region" description="Helical" evidence="7">
    <location>
        <begin position="216"/>
        <end position="249"/>
    </location>
</feature>
<dbReference type="GO" id="GO:0016020">
    <property type="term" value="C:membrane"/>
    <property type="evidence" value="ECO:0007669"/>
    <property type="project" value="UniProtKB-SubCell"/>
</dbReference>
<feature type="domain" description="Cation/H+ exchanger transmembrane" evidence="8">
    <location>
        <begin position="17"/>
        <end position="366"/>
    </location>
</feature>
<keyword evidence="6 7" id="KW-0472">Membrane</keyword>
<dbReference type="Pfam" id="PF00999">
    <property type="entry name" value="Na_H_Exchanger"/>
    <property type="match status" value="1"/>
</dbReference>
<evidence type="ECO:0000256" key="1">
    <source>
        <dbReference type="ARBA" id="ARBA00004141"/>
    </source>
</evidence>
<gene>
    <name evidence="9" type="ORF">B5P37_05555</name>
</gene>
<evidence type="ECO:0000256" key="5">
    <source>
        <dbReference type="ARBA" id="ARBA00022989"/>
    </source>
</evidence>
<feature type="transmembrane region" description="Helical" evidence="7">
    <location>
        <begin position="351"/>
        <end position="370"/>
    </location>
</feature>
<feature type="transmembrane region" description="Helical" evidence="7">
    <location>
        <begin position="30"/>
        <end position="48"/>
    </location>
</feature>
<accession>A0AAC9WME8</accession>
<feature type="transmembrane region" description="Helical" evidence="7">
    <location>
        <begin position="293"/>
        <end position="312"/>
    </location>
</feature>
<feature type="transmembrane region" description="Helical" evidence="7">
    <location>
        <begin position="145"/>
        <end position="170"/>
    </location>
</feature>
<dbReference type="KEGG" id="slz:B5P37_05555"/>
<evidence type="ECO:0000313" key="9">
    <source>
        <dbReference type="EMBL" id="ARJ50822.1"/>
    </source>
</evidence>
<evidence type="ECO:0000259" key="8">
    <source>
        <dbReference type="Pfam" id="PF00999"/>
    </source>
</evidence>
<evidence type="ECO:0000313" key="10">
    <source>
        <dbReference type="Proteomes" id="UP000242864"/>
    </source>
</evidence>
<feature type="transmembrane region" description="Helical" evidence="7">
    <location>
        <begin position="113"/>
        <end position="133"/>
    </location>
</feature>
<comment type="similarity">
    <text evidence="2">Belongs to the monovalent cation:proton antiporter 2 (CPA2) transporter (TC 2.A.37) family.</text>
</comment>
<dbReference type="PANTHER" id="PTHR42751">
    <property type="entry name" value="SODIUM/HYDROGEN EXCHANGER FAMILY/TRKA DOMAIN PROTEIN"/>
    <property type="match status" value="1"/>
</dbReference>
<dbReference type="InterPro" id="IPR038770">
    <property type="entry name" value="Na+/solute_symporter_sf"/>
</dbReference>
<keyword evidence="5 7" id="KW-1133">Transmembrane helix</keyword>
<feature type="transmembrane region" description="Helical" evidence="7">
    <location>
        <begin position="176"/>
        <end position="196"/>
    </location>
</feature>
<feature type="transmembrane region" description="Helical" evidence="7">
    <location>
        <begin position="85"/>
        <end position="107"/>
    </location>
</feature>
<dbReference type="Gene3D" id="1.20.1530.20">
    <property type="match status" value="1"/>
</dbReference>
<evidence type="ECO:0000256" key="7">
    <source>
        <dbReference type="SAM" id="Phobius"/>
    </source>
</evidence>
<feature type="transmembrane region" description="Helical" evidence="7">
    <location>
        <begin position="54"/>
        <end position="73"/>
    </location>
</feature>
<dbReference type="RefSeq" id="WP_085237300.1">
    <property type="nucleotide sequence ID" value="NZ_CP020773.1"/>
</dbReference>
<dbReference type="EMBL" id="CP020773">
    <property type="protein sequence ID" value="ARJ50822.1"/>
    <property type="molecule type" value="Genomic_DNA"/>
</dbReference>
<proteinExistence type="inferred from homology"/>
<sequence length="390" mass="43129">MAFFELHDILISGLLLFLLFISSYLANRFFIPDIIIFLLIGIILAFFVQHSDLLTFIAEIGIVLMFFMLGMAFPINQLKKLALNIYKAGLLDLFLSFGVTVILLLIMKQPIEIALLLGGIVYATSSSITVKLLEKNHRMTTKDSNFILGLLVFEDIVSPLLVTIIASMFISQTLSASNLLFVFVKIFLLLIGAIALGHFVFKKLSAFVEKYVNEDFFILFLVGTSLIYAGFAIQLGLSEVFGAFLAGIMLAETRKTSMLQQSVRNLRDLLMPIFFINFGLSIELTSGISNIPVLVILILWSIISKMAVGYIGGKQFGLHSTPALRAGLSFTQRGEFSMIIAGFASSQIKTLSGIFILVSAIIGVTLFQFAPKIAKYVFKSKKQHAFHNAS</sequence>
<evidence type="ECO:0000256" key="6">
    <source>
        <dbReference type="ARBA" id="ARBA00023136"/>
    </source>
</evidence>
<comment type="subcellular location">
    <subcellularLocation>
        <location evidence="1">Membrane</location>
        <topology evidence="1">Multi-pass membrane protein</topology>
    </subcellularLocation>
</comment>
<evidence type="ECO:0000256" key="4">
    <source>
        <dbReference type="ARBA" id="ARBA00022692"/>
    </source>
</evidence>
<dbReference type="InterPro" id="IPR006153">
    <property type="entry name" value="Cation/H_exchanger_TM"/>
</dbReference>
<dbReference type="Proteomes" id="UP000242864">
    <property type="component" value="Chromosome"/>
</dbReference>
<feature type="transmembrane region" description="Helical" evidence="7">
    <location>
        <begin position="6"/>
        <end position="25"/>
    </location>
</feature>
<name>A0AAC9WME8_9STAP</name>
<keyword evidence="4 7" id="KW-0812">Transmembrane</keyword>
<keyword evidence="10" id="KW-1185">Reference proteome</keyword>
<dbReference type="GO" id="GO:0015297">
    <property type="term" value="F:antiporter activity"/>
    <property type="evidence" value="ECO:0007669"/>
    <property type="project" value="InterPro"/>
</dbReference>
<reference evidence="9 10" key="1">
    <citation type="submission" date="2017-04" db="EMBL/GenBank/DDBJ databases">
        <authorList>
            <person name="Veseli I.A."/>
            <person name="Tang C."/>
            <person name="Pombert J.-F."/>
        </authorList>
    </citation>
    <scope>NUCLEOTIDE SEQUENCE [LARGE SCALE GENOMIC DNA]</scope>
    <source>
        <strain evidence="9 10">ATCC 700373</strain>
    </source>
</reference>